<keyword evidence="1" id="KW-1133">Transmembrane helix</keyword>
<evidence type="ECO:0000313" key="5">
    <source>
        <dbReference type="Proteomes" id="UP000198431"/>
    </source>
</evidence>
<keyword evidence="4" id="KW-1185">Reference proteome</keyword>
<gene>
    <name evidence="2" type="ORF">B0A72_20355</name>
    <name evidence="3" type="ORF">SAMN05444387_1314</name>
</gene>
<name>A0AB36NW92_9FLAO</name>
<evidence type="ECO:0000313" key="2">
    <source>
        <dbReference type="EMBL" id="OXB00247.1"/>
    </source>
</evidence>
<sequence length="141" mass="16780">MIKTAYHYLFYRTYEVILKTNQSSSESSSARLLSILFFINIFTVYFFLFNSYRTISFYVFIIIGVGLSILNLWYFNNVRHNDIISEFKNYKVKLAYKYLADSYPYLSGLVFLISIRVNFSTILYYSGIIVLIKLISYFWKA</sequence>
<feature type="transmembrane region" description="Helical" evidence="1">
    <location>
        <begin position="32"/>
        <end position="49"/>
    </location>
</feature>
<dbReference type="EMBL" id="FRBX01000001">
    <property type="protein sequence ID" value="SHL71471.1"/>
    <property type="molecule type" value="Genomic_DNA"/>
</dbReference>
<dbReference type="AlphaFoldDB" id="A0AB36NW92"/>
<feature type="transmembrane region" description="Helical" evidence="1">
    <location>
        <begin position="55"/>
        <end position="75"/>
    </location>
</feature>
<protein>
    <recommendedName>
        <fullName evidence="6">ABC transporter permease</fullName>
    </recommendedName>
</protein>
<dbReference type="RefSeq" id="WP_073394200.1">
    <property type="nucleotide sequence ID" value="NZ_FRBX01000001.1"/>
</dbReference>
<feature type="transmembrane region" description="Helical" evidence="1">
    <location>
        <begin position="96"/>
        <end position="116"/>
    </location>
</feature>
<organism evidence="2 5">
    <name type="scientific">Flavobacterium pectinovorum</name>
    <dbReference type="NCBI Taxonomy" id="29533"/>
    <lineage>
        <taxon>Bacteria</taxon>
        <taxon>Pseudomonadati</taxon>
        <taxon>Bacteroidota</taxon>
        <taxon>Flavobacteriia</taxon>
        <taxon>Flavobacteriales</taxon>
        <taxon>Flavobacteriaceae</taxon>
        <taxon>Flavobacterium</taxon>
    </lineage>
</organism>
<evidence type="ECO:0000256" key="1">
    <source>
        <dbReference type="SAM" id="Phobius"/>
    </source>
</evidence>
<evidence type="ECO:0008006" key="6">
    <source>
        <dbReference type="Google" id="ProtNLM"/>
    </source>
</evidence>
<reference evidence="3 4" key="2">
    <citation type="submission" date="2016-11" db="EMBL/GenBank/DDBJ databases">
        <authorList>
            <person name="Varghese N."/>
            <person name="Submissions S."/>
        </authorList>
    </citation>
    <scope>NUCLEOTIDE SEQUENCE [LARGE SCALE GENOMIC DNA]</scope>
    <source>
        <strain evidence="3 4">DSM 6368</strain>
    </source>
</reference>
<evidence type="ECO:0000313" key="3">
    <source>
        <dbReference type="EMBL" id="SHL71471.1"/>
    </source>
</evidence>
<comment type="caution">
    <text evidence="2">The sequence shown here is derived from an EMBL/GenBank/DDBJ whole genome shotgun (WGS) entry which is preliminary data.</text>
</comment>
<feature type="transmembrane region" description="Helical" evidence="1">
    <location>
        <begin position="122"/>
        <end position="139"/>
    </location>
</feature>
<accession>A0AB36NW92</accession>
<proteinExistence type="predicted"/>
<keyword evidence="1" id="KW-0812">Transmembrane</keyword>
<dbReference type="Proteomes" id="UP000184216">
    <property type="component" value="Unassembled WGS sequence"/>
</dbReference>
<evidence type="ECO:0000313" key="4">
    <source>
        <dbReference type="Proteomes" id="UP000184216"/>
    </source>
</evidence>
<dbReference type="Proteomes" id="UP000198431">
    <property type="component" value="Unassembled WGS sequence"/>
</dbReference>
<reference evidence="2 5" key="1">
    <citation type="submission" date="2016-11" db="EMBL/GenBank/DDBJ databases">
        <title>Whole genomes of Flavobacteriaceae.</title>
        <authorList>
            <person name="Stine C."/>
            <person name="Li C."/>
            <person name="Tadesse D."/>
        </authorList>
    </citation>
    <scope>NUCLEOTIDE SEQUENCE [LARGE SCALE GENOMIC DNA]</scope>
    <source>
        <strain evidence="2 5">ATCC 19366</strain>
    </source>
</reference>
<dbReference type="EMBL" id="MUHB01000024">
    <property type="protein sequence ID" value="OXB00247.1"/>
    <property type="molecule type" value="Genomic_DNA"/>
</dbReference>
<keyword evidence="1" id="KW-0472">Membrane</keyword>